<dbReference type="AlphaFoldDB" id="A0A0R2UI13"/>
<proteinExistence type="predicted"/>
<reference evidence="2 3" key="1">
    <citation type="submission" date="2015-10" db="EMBL/GenBank/DDBJ databases">
        <title>Metagenome-Assembled Genomes uncover a global brackish microbiome.</title>
        <authorList>
            <person name="Hugerth L.W."/>
            <person name="Larsson J."/>
            <person name="Alneberg J."/>
            <person name="Lindh M.V."/>
            <person name="Legrand C."/>
            <person name="Pinhassi J."/>
            <person name="Andersson A.F."/>
        </authorList>
    </citation>
    <scope>NUCLEOTIDE SEQUENCE [LARGE SCALE GENOMIC DNA]</scope>
    <source>
        <strain evidence="2">BACL26 MAG-121220-bin70</strain>
    </source>
</reference>
<dbReference type="Proteomes" id="UP000051213">
    <property type="component" value="Unassembled WGS sequence"/>
</dbReference>
<keyword evidence="1" id="KW-0812">Transmembrane</keyword>
<name>A0A0R2UI13_9GAMM</name>
<feature type="transmembrane region" description="Helical" evidence="1">
    <location>
        <begin position="64"/>
        <end position="81"/>
    </location>
</feature>
<keyword evidence="1" id="KW-1133">Transmembrane helix</keyword>
<protein>
    <submittedName>
        <fullName evidence="2">Uncharacterized protein</fullName>
    </submittedName>
</protein>
<gene>
    <name evidence="2" type="ORF">ABS24_02585</name>
</gene>
<organism evidence="2 3">
    <name type="scientific">SAR92 bacterium BACL26 MAG-121220-bin70</name>
    <dbReference type="NCBI Taxonomy" id="1655626"/>
    <lineage>
        <taxon>Bacteria</taxon>
        <taxon>Pseudomonadati</taxon>
        <taxon>Pseudomonadota</taxon>
        <taxon>Gammaproteobacteria</taxon>
        <taxon>Cellvibrionales</taxon>
        <taxon>Porticoccaceae</taxon>
        <taxon>SAR92 clade</taxon>
    </lineage>
</organism>
<sequence length="85" mass="9522">MQAKSSALMHTVLMRWIGKTLILLGLIASIGSLWSETAWALYAPIYQYHEIMRLVEGLVPYYPFVPYLPMFLIAAGAYLIAKSSA</sequence>
<evidence type="ECO:0000256" key="1">
    <source>
        <dbReference type="SAM" id="Phobius"/>
    </source>
</evidence>
<evidence type="ECO:0000313" key="2">
    <source>
        <dbReference type="EMBL" id="KRO96944.1"/>
    </source>
</evidence>
<evidence type="ECO:0000313" key="3">
    <source>
        <dbReference type="Proteomes" id="UP000051213"/>
    </source>
</evidence>
<comment type="caution">
    <text evidence="2">The sequence shown here is derived from an EMBL/GenBank/DDBJ whole genome shotgun (WGS) entry which is preliminary data.</text>
</comment>
<accession>A0A0R2UI13</accession>
<keyword evidence="1" id="KW-0472">Membrane</keyword>
<dbReference type="EMBL" id="LICA01000026">
    <property type="protein sequence ID" value="KRO96944.1"/>
    <property type="molecule type" value="Genomic_DNA"/>
</dbReference>